<comment type="caution">
    <text evidence="1">Lacks conserved residue(s) required for the propagation of feature annotation.</text>
</comment>
<dbReference type="Gene3D" id="2.10.25.10">
    <property type="entry name" value="Laminin"/>
    <property type="match status" value="1"/>
</dbReference>
<name>A0A0N4ZS43_PARTI</name>
<evidence type="ECO:0000313" key="4">
    <source>
        <dbReference type="Proteomes" id="UP000038045"/>
    </source>
</evidence>
<feature type="disulfide bond" evidence="1">
    <location>
        <begin position="29"/>
        <end position="46"/>
    </location>
</feature>
<keyword evidence="2" id="KW-0472">Membrane</keyword>
<keyword evidence="2" id="KW-1133">Transmembrane helix</keyword>
<evidence type="ECO:0000313" key="5">
    <source>
        <dbReference type="WBParaSite" id="PTRK_0001132500.1"/>
    </source>
</evidence>
<dbReference type="WBParaSite" id="PTRK_0001132500.1">
    <property type="protein sequence ID" value="PTRK_0001132500.1"/>
    <property type="gene ID" value="PTRK_0001132500"/>
</dbReference>
<evidence type="ECO:0000256" key="1">
    <source>
        <dbReference type="PROSITE-ProRule" id="PRU00076"/>
    </source>
</evidence>
<protein>
    <submittedName>
        <fullName evidence="5">EGF-like domain-containing protein</fullName>
    </submittedName>
</protein>
<dbReference type="Pfam" id="PF00008">
    <property type="entry name" value="EGF"/>
    <property type="match status" value="1"/>
</dbReference>
<keyword evidence="1" id="KW-0245">EGF-like domain</keyword>
<reference evidence="5" key="1">
    <citation type="submission" date="2017-02" db="UniProtKB">
        <authorList>
            <consortium name="WormBaseParasite"/>
        </authorList>
    </citation>
    <scope>IDENTIFICATION</scope>
</reference>
<dbReference type="Proteomes" id="UP000038045">
    <property type="component" value="Unplaced"/>
</dbReference>
<dbReference type="PROSITE" id="PS00022">
    <property type="entry name" value="EGF_1"/>
    <property type="match status" value="1"/>
</dbReference>
<feature type="domain" description="EGF-like" evidence="3">
    <location>
        <begin position="20"/>
        <end position="58"/>
    </location>
</feature>
<dbReference type="SUPFAM" id="SSF57196">
    <property type="entry name" value="EGF/Laminin"/>
    <property type="match status" value="1"/>
</dbReference>
<keyword evidence="4" id="KW-1185">Reference proteome</keyword>
<accession>A0A0N4ZS43</accession>
<evidence type="ECO:0000256" key="2">
    <source>
        <dbReference type="SAM" id="Phobius"/>
    </source>
</evidence>
<keyword evidence="1" id="KW-1015">Disulfide bond</keyword>
<dbReference type="PROSITE" id="PS50026">
    <property type="entry name" value="EGF_3"/>
    <property type="match status" value="1"/>
</dbReference>
<dbReference type="AlphaFoldDB" id="A0A0N4ZS43"/>
<evidence type="ECO:0000259" key="3">
    <source>
        <dbReference type="PROSITE" id="PS50026"/>
    </source>
</evidence>
<feature type="disulfide bond" evidence="1">
    <location>
        <begin position="48"/>
        <end position="57"/>
    </location>
</feature>
<dbReference type="InterPro" id="IPR000742">
    <property type="entry name" value="EGF"/>
</dbReference>
<organism evidence="4 5">
    <name type="scientific">Parastrongyloides trichosuri</name>
    <name type="common">Possum-specific nematode worm</name>
    <dbReference type="NCBI Taxonomy" id="131310"/>
    <lineage>
        <taxon>Eukaryota</taxon>
        <taxon>Metazoa</taxon>
        <taxon>Ecdysozoa</taxon>
        <taxon>Nematoda</taxon>
        <taxon>Chromadorea</taxon>
        <taxon>Rhabditida</taxon>
        <taxon>Tylenchina</taxon>
        <taxon>Panagrolaimomorpha</taxon>
        <taxon>Strongyloidoidea</taxon>
        <taxon>Strongyloididae</taxon>
        <taxon>Parastrongyloides</taxon>
    </lineage>
</organism>
<feature type="transmembrane region" description="Helical" evidence="2">
    <location>
        <begin position="85"/>
        <end position="106"/>
    </location>
</feature>
<keyword evidence="2" id="KW-0812">Transmembrane</keyword>
<proteinExistence type="predicted"/>
<sequence>MGEYKLTDFYEEYHIINSGINGTCENNPCLNGALCFYTKQSEDYFCQCNTCYSGPFCGNKVCNSTESNDTFFKYKKLTILNEPSYYILASIFFIFIISILTSTKLFKKFSIYNGQQDHQKAMTEISFNEREPLSTTLMK</sequence>